<accession>A0A5R9FA78</accession>
<organism evidence="1 2">
    <name type="scientific">Exobacillus caeni</name>
    <dbReference type="NCBI Taxonomy" id="2574798"/>
    <lineage>
        <taxon>Bacteria</taxon>
        <taxon>Bacillati</taxon>
        <taxon>Bacillota</taxon>
        <taxon>Bacilli</taxon>
        <taxon>Bacillales</taxon>
        <taxon>Guptibacillaceae</taxon>
        <taxon>Exobacillus</taxon>
    </lineage>
</organism>
<sequence>MSGVKRRKGMSGVKKWLETTLSRLKLYRKFRGGAWYKVTLKAMPSKHMWVREVDPDYEFVWKREDY</sequence>
<comment type="caution">
    <text evidence="1">The sequence shown here is derived from an EMBL/GenBank/DDBJ whole genome shotgun (WGS) entry which is preliminary data.</text>
</comment>
<evidence type="ECO:0000313" key="1">
    <source>
        <dbReference type="EMBL" id="TLS36555.1"/>
    </source>
</evidence>
<protein>
    <submittedName>
        <fullName evidence="1">Uncharacterized protein</fullName>
    </submittedName>
</protein>
<dbReference type="AlphaFoldDB" id="A0A5R9FA78"/>
<dbReference type="Proteomes" id="UP000308230">
    <property type="component" value="Unassembled WGS sequence"/>
</dbReference>
<dbReference type="RefSeq" id="WP_138127589.1">
    <property type="nucleotide sequence ID" value="NZ_SWLG01000010.1"/>
</dbReference>
<name>A0A5R9FA78_9BACL</name>
<keyword evidence="2" id="KW-1185">Reference proteome</keyword>
<proteinExistence type="predicted"/>
<reference evidence="1 2" key="1">
    <citation type="submission" date="2019-04" db="EMBL/GenBank/DDBJ databases">
        <title>Bacillus caeni sp. nov., a bacterium isolated from mangrove sediment.</title>
        <authorList>
            <person name="Huang H."/>
            <person name="Mo K."/>
            <person name="Hu Y."/>
        </authorList>
    </citation>
    <scope>NUCLEOTIDE SEQUENCE [LARGE SCALE GENOMIC DNA]</scope>
    <source>
        <strain evidence="1 2">HB172195</strain>
    </source>
</reference>
<gene>
    <name evidence="1" type="ORF">FCL54_15210</name>
</gene>
<dbReference type="EMBL" id="SWLG01000010">
    <property type="protein sequence ID" value="TLS36555.1"/>
    <property type="molecule type" value="Genomic_DNA"/>
</dbReference>
<evidence type="ECO:0000313" key="2">
    <source>
        <dbReference type="Proteomes" id="UP000308230"/>
    </source>
</evidence>